<gene>
    <name evidence="1" type="ORF">M0M57_11675</name>
</gene>
<evidence type="ECO:0008006" key="3">
    <source>
        <dbReference type="Google" id="ProtNLM"/>
    </source>
</evidence>
<evidence type="ECO:0000313" key="2">
    <source>
        <dbReference type="Proteomes" id="UP000830583"/>
    </source>
</evidence>
<reference evidence="1" key="1">
    <citation type="submission" date="2022-04" db="EMBL/GenBank/DDBJ databases">
        <title>Consumption of N2O by Flavobacterium azooxidireducens sp. nov. isolated from Decomposing Leaf Litter of Phragmites australis (Cav.).</title>
        <authorList>
            <person name="Behrendt U."/>
            <person name="Spanner T."/>
            <person name="Augustin J."/>
            <person name="Horn M.A."/>
            <person name="Kolb S."/>
            <person name="Ulrich A."/>
        </authorList>
    </citation>
    <scope>NUCLEOTIDE SEQUENCE</scope>
    <source>
        <strain evidence="1">IGB 4-14</strain>
    </source>
</reference>
<sequence length="106" mass="12084">MEHEMIGTCNSCSYSKGFKFGGGRLKFQNVCLGPAINLKTGKIETVNYKMYDPINYKLYTNEELQSAHPEYLSKYKFGNFTINPTGNFCPSCHKKTFDFSIKVTVE</sequence>
<proteinExistence type="predicted"/>
<keyword evidence="2" id="KW-1185">Reference proteome</keyword>
<dbReference type="Proteomes" id="UP000830583">
    <property type="component" value="Chromosome"/>
</dbReference>
<protein>
    <recommendedName>
        <fullName evidence="3">YwqJ-like deaminase</fullName>
    </recommendedName>
</protein>
<dbReference type="EMBL" id="CP096205">
    <property type="protein sequence ID" value="UPQ78277.1"/>
    <property type="molecule type" value="Genomic_DNA"/>
</dbReference>
<accession>A0ABY4KFQ5</accession>
<name>A0ABY4KFQ5_9FLAO</name>
<evidence type="ECO:0000313" key="1">
    <source>
        <dbReference type="EMBL" id="UPQ78277.1"/>
    </source>
</evidence>
<dbReference type="RefSeq" id="WP_248433204.1">
    <property type="nucleotide sequence ID" value="NZ_CP096205.1"/>
</dbReference>
<organism evidence="1 2">
    <name type="scientific">Flavobacterium azooxidireducens</name>
    <dbReference type="NCBI Taxonomy" id="1871076"/>
    <lineage>
        <taxon>Bacteria</taxon>
        <taxon>Pseudomonadati</taxon>
        <taxon>Bacteroidota</taxon>
        <taxon>Flavobacteriia</taxon>
        <taxon>Flavobacteriales</taxon>
        <taxon>Flavobacteriaceae</taxon>
        <taxon>Flavobacterium</taxon>
    </lineage>
</organism>